<dbReference type="EMBL" id="QBMP01000050">
    <property type="protein sequence ID" value="PZO57474.1"/>
    <property type="molecule type" value="Genomic_DNA"/>
</dbReference>
<dbReference type="GO" id="GO:0016301">
    <property type="term" value="F:kinase activity"/>
    <property type="evidence" value="ECO:0007669"/>
    <property type="project" value="UniProtKB-KW"/>
</dbReference>
<reference evidence="2" key="1">
    <citation type="submission" date="2018-04" db="EMBL/GenBank/DDBJ databases">
        <authorList>
            <person name="Cornet L."/>
        </authorList>
    </citation>
    <scope>NUCLEOTIDE SEQUENCE [LARGE SCALE GENOMIC DNA]</scope>
</reference>
<keyword evidence="1" id="KW-0808">Transferase</keyword>
<reference evidence="1 2" key="2">
    <citation type="submission" date="2018-06" db="EMBL/GenBank/DDBJ databases">
        <title>Metagenomic assembly of (sub)arctic Cyanobacteria and their associated microbiome from non-axenic cultures.</title>
        <authorList>
            <person name="Baurain D."/>
        </authorList>
    </citation>
    <scope>NUCLEOTIDE SEQUENCE [LARGE SCALE GENOMIC DNA]</scope>
    <source>
        <strain evidence="1">ULC027bin1</strain>
    </source>
</reference>
<dbReference type="Proteomes" id="UP000249794">
    <property type="component" value="Unassembled WGS sequence"/>
</dbReference>
<dbReference type="Gene3D" id="1.10.287.130">
    <property type="match status" value="1"/>
</dbReference>
<proteinExistence type="predicted"/>
<gene>
    <name evidence="1" type="ORF">DCF15_06990</name>
</gene>
<evidence type="ECO:0000313" key="2">
    <source>
        <dbReference type="Proteomes" id="UP000249794"/>
    </source>
</evidence>
<evidence type="ECO:0000313" key="1">
    <source>
        <dbReference type="EMBL" id="PZO57474.1"/>
    </source>
</evidence>
<sequence length="240" mass="26820">MQSASKHSLLEPQLIEGDLRSLGINSVLSDLPLHTFSVAPDCSIQALMTCFVQAPDLPGVVIIEVERVSTLSRQQFLDCMLQLGHTSFFQEGSLRLILSQANRKALKLSGDTSILLGAQQALKRPIEQQSDPLLIQQADGYRLLDAHTLNVAHWQIRGIETQIRYERLHMQLLQSEKMAALGSLVDGVAHEILDPVSFIWGNLGYIADYAKQQHELLLAYEAELPQPPPRIVQLREDIEI</sequence>
<accession>A0A2W4XKG8</accession>
<keyword evidence="1" id="KW-0418">Kinase</keyword>
<protein>
    <submittedName>
        <fullName evidence="1">Histidine kinase</fullName>
    </submittedName>
</protein>
<dbReference type="AlphaFoldDB" id="A0A2W4XKG8"/>
<name>A0A2W4XKG8_9CYAN</name>
<organism evidence="1 2">
    <name type="scientific">Phormidesmis priestleyi</name>
    <dbReference type="NCBI Taxonomy" id="268141"/>
    <lineage>
        <taxon>Bacteria</taxon>
        <taxon>Bacillati</taxon>
        <taxon>Cyanobacteriota</taxon>
        <taxon>Cyanophyceae</taxon>
        <taxon>Leptolyngbyales</taxon>
        <taxon>Leptolyngbyaceae</taxon>
        <taxon>Phormidesmis</taxon>
    </lineage>
</organism>
<comment type="caution">
    <text evidence="1">The sequence shown here is derived from an EMBL/GenBank/DDBJ whole genome shotgun (WGS) entry which is preliminary data.</text>
</comment>
<feature type="non-terminal residue" evidence="1">
    <location>
        <position position="240"/>
    </location>
</feature>